<keyword evidence="3" id="KW-1185">Reference proteome</keyword>
<proteinExistence type="predicted"/>
<evidence type="ECO:0000313" key="3">
    <source>
        <dbReference type="Proteomes" id="UP000539372"/>
    </source>
</evidence>
<organism evidence="2 3">
    <name type="scientific">Pacificispira spongiicola</name>
    <dbReference type="NCBI Taxonomy" id="2729598"/>
    <lineage>
        <taxon>Bacteria</taxon>
        <taxon>Pseudomonadati</taxon>
        <taxon>Pseudomonadota</taxon>
        <taxon>Alphaproteobacteria</taxon>
        <taxon>Rhodospirillales</taxon>
        <taxon>Rhodospirillaceae</taxon>
        <taxon>Pacificispira</taxon>
    </lineage>
</organism>
<feature type="domain" description="YjiS-like" evidence="1">
    <location>
        <begin position="41"/>
        <end position="69"/>
    </location>
</feature>
<reference evidence="2 3" key="1">
    <citation type="submission" date="2020-04" db="EMBL/GenBank/DDBJ databases">
        <title>Rhodospirillaceae bacterium KN72 isolated from deep sea.</title>
        <authorList>
            <person name="Zhang D.-C."/>
        </authorList>
    </citation>
    <scope>NUCLEOTIDE SEQUENCE [LARGE SCALE GENOMIC DNA]</scope>
    <source>
        <strain evidence="2 3">KN72</strain>
    </source>
</reference>
<sequence>MAVTLTNRTDASVSLKDMVARAAYDVVAAFEVAANATVEFYHRRKTAAQLNALSDEMLADIGLNRGDIEEIVARR</sequence>
<comment type="caution">
    <text evidence="2">The sequence shown here is derived from an EMBL/GenBank/DDBJ whole genome shotgun (WGS) entry which is preliminary data.</text>
</comment>
<dbReference type="RefSeq" id="WP_169624433.1">
    <property type="nucleotide sequence ID" value="NZ_JABBNT010000002.1"/>
</dbReference>
<protein>
    <submittedName>
        <fullName evidence="2">DUF1127 domain-containing protein</fullName>
    </submittedName>
</protein>
<dbReference type="EMBL" id="JABBNT010000002">
    <property type="protein sequence ID" value="NMM44129.1"/>
    <property type="molecule type" value="Genomic_DNA"/>
</dbReference>
<dbReference type="Pfam" id="PF06568">
    <property type="entry name" value="YjiS-like"/>
    <property type="match status" value="1"/>
</dbReference>
<dbReference type="Proteomes" id="UP000539372">
    <property type="component" value="Unassembled WGS sequence"/>
</dbReference>
<evidence type="ECO:0000259" key="1">
    <source>
        <dbReference type="Pfam" id="PF06568"/>
    </source>
</evidence>
<gene>
    <name evidence="2" type="ORF">HH303_06555</name>
</gene>
<dbReference type="InterPro" id="IPR009506">
    <property type="entry name" value="YjiS-like"/>
</dbReference>
<accession>A0A7Y0DYV0</accession>
<evidence type="ECO:0000313" key="2">
    <source>
        <dbReference type="EMBL" id="NMM44129.1"/>
    </source>
</evidence>
<dbReference type="AlphaFoldDB" id="A0A7Y0DYV0"/>
<name>A0A7Y0DYV0_9PROT</name>